<dbReference type="Proteomes" id="UP000092840">
    <property type="component" value="Unassembled WGS sequence"/>
</dbReference>
<dbReference type="OrthoDB" id="6101863at2"/>
<organism evidence="2 5">
    <name type="scientific">Marinomonas gallaica</name>
    <dbReference type="NCBI Taxonomy" id="1806667"/>
    <lineage>
        <taxon>Bacteria</taxon>
        <taxon>Pseudomonadati</taxon>
        <taxon>Pseudomonadota</taxon>
        <taxon>Gammaproteobacteria</taxon>
        <taxon>Oceanospirillales</taxon>
        <taxon>Oceanospirillaceae</taxon>
        <taxon>Marinomonas</taxon>
    </lineage>
</organism>
<feature type="chain" id="PRO_5008676997" evidence="1">
    <location>
        <begin position="22"/>
        <end position="230"/>
    </location>
</feature>
<dbReference type="EMBL" id="FLRB01000002">
    <property type="protein sequence ID" value="SBT19578.1"/>
    <property type="molecule type" value="Genomic_DNA"/>
</dbReference>
<accession>A0A1C3JQI9</accession>
<proteinExistence type="predicted"/>
<dbReference type="RefSeq" id="WP_067034252.1">
    <property type="nucleotide sequence ID" value="NZ_FLRA01000011.1"/>
</dbReference>
<dbReference type="EMBL" id="FLRA01000011">
    <property type="protein sequence ID" value="SBT17386.1"/>
    <property type="molecule type" value="Genomic_DNA"/>
</dbReference>
<evidence type="ECO:0000313" key="2">
    <source>
        <dbReference type="EMBL" id="SBT17386.1"/>
    </source>
</evidence>
<dbReference type="AlphaFoldDB" id="A0A1C3JQI9"/>
<evidence type="ECO:0000313" key="4">
    <source>
        <dbReference type="Proteomes" id="UP000092840"/>
    </source>
</evidence>
<name>A0A1C3JQI9_9GAMM</name>
<reference evidence="3 4" key="2">
    <citation type="submission" date="2016-06" db="EMBL/GenBank/DDBJ databases">
        <authorList>
            <person name="Rodrigo-Torres L."/>
            <person name="Arahal D.R."/>
        </authorList>
    </citation>
    <scope>NUCLEOTIDE SEQUENCE [LARGE SCALE GENOMIC DNA]</scope>
    <source>
        <strain evidence="3 4">CECT 5116</strain>
    </source>
</reference>
<reference evidence="2 5" key="1">
    <citation type="submission" date="2016-06" db="EMBL/GenBank/DDBJ databases">
        <authorList>
            <person name="Kjaerup R.B."/>
            <person name="Dalgaard T.S."/>
            <person name="Juul-Madsen H.R."/>
        </authorList>
    </citation>
    <scope>NUCLEOTIDE SEQUENCE [LARGE SCALE GENOMIC DNA]</scope>
    <source>
        <strain evidence="2 5">CECT 5115</strain>
    </source>
</reference>
<evidence type="ECO:0000313" key="3">
    <source>
        <dbReference type="EMBL" id="SBT19578.1"/>
    </source>
</evidence>
<keyword evidence="4" id="KW-1185">Reference proteome</keyword>
<feature type="signal peptide" evidence="1">
    <location>
        <begin position="1"/>
        <end position="21"/>
    </location>
</feature>
<dbReference type="Proteomes" id="UP000092871">
    <property type="component" value="Unassembled WGS sequence"/>
</dbReference>
<sequence>MKYFKPSILAGLVALTLNTYAASELPNFEVALGAGVAKDEPAFNIDLRVNIPVNQRISWQINLDSDYIFDDPTFKDYSMSEFNVLGFYRKDDWRLGAGLGYLEKKSRDDSFEKDTMVVSHLLAAYYWDDLTLEWQFSGYDNDFDRAVSMETGVLWYPDMIRRIGLYVEEQERGTGWRLEGFIQPQKYNQQLAFGVIVRDGKGPGFPYLGMEARYYFDRAIKIKDRDRSYH</sequence>
<evidence type="ECO:0000256" key="1">
    <source>
        <dbReference type="SAM" id="SignalP"/>
    </source>
</evidence>
<gene>
    <name evidence="2" type="ORF">MGA5115_01497</name>
    <name evidence="3" type="ORF">MGA5116_00151</name>
</gene>
<keyword evidence="1" id="KW-0732">Signal</keyword>
<evidence type="ECO:0000313" key="5">
    <source>
        <dbReference type="Proteomes" id="UP000092871"/>
    </source>
</evidence>
<protein>
    <submittedName>
        <fullName evidence="2">Uncharacterized protein</fullName>
    </submittedName>
</protein>